<sequence length="112" mass="13427">MLNVTLNGMDRSNEIVNVIMDEMSGNETESVQINEIYSQIVIDQLRNIEEFNNVFEDGFDELLVQALIEFEEQEEKKKEDFLSKQEFKNENKKENRKRKHEDNEKNKKNKRN</sequence>
<evidence type="ECO:0000256" key="1">
    <source>
        <dbReference type="SAM" id="MobiDB-lite"/>
    </source>
</evidence>
<dbReference type="EMBL" id="LBMM01019014">
    <property type="protein sequence ID" value="KMQ83644.1"/>
    <property type="molecule type" value="Genomic_DNA"/>
</dbReference>
<evidence type="ECO:0000313" key="2">
    <source>
        <dbReference type="EMBL" id="KMQ83644.1"/>
    </source>
</evidence>
<reference evidence="2 3" key="1">
    <citation type="submission" date="2015-04" db="EMBL/GenBank/DDBJ databases">
        <title>Lasius niger genome sequencing.</title>
        <authorList>
            <person name="Konorov E.A."/>
            <person name="Nikitin M.A."/>
            <person name="Kirill M.V."/>
            <person name="Chang P."/>
        </authorList>
    </citation>
    <scope>NUCLEOTIDE SEQUENCE [LARGE SCALE GENOMIC DNA]</scope>
    <source>
        <tissue evidence="2">Whole</tissue>
    </source>
</reference>
<protein>
    <submittedName>
        <fullName evidence="2">Uncharacterized protein</fullName>
    </submittedName>
</protein>
<comment type="caution">
    <text evidence="2">The sequence shown here is derived from an EMBL/GenBank/DDBJ whole genome shotgun (WGS) entry which is preliminary data.</text>
</comment>
<gene>
    <name evidence="2" type="ORF">RF55_19464</name>
</gene>
<dbReference type="Proteomes" id="UP000036403">
    <property type="component" value="Unassembled WGS sequence"/>
</dbReference>
<accession>A0A0J7K011</accession>
<name>A0A0J7K011_LASNI</name>
<proteinExistence type="predicted"/>
<evidence type="ECO:0000313" key="3">
    <source>
        <dbReference type="Proteomes" id="UP000036403"/>
    </source>
</evidence>
<feature type="region of interest" description="Disordered" evidence="1">
    <location>
        <begin position="74"/>
        <end position="112"/>
    </location>
</feature>
<organism evidence="2 3">
    <name type="scientific">Lasius niger</name>
    <name type="common">Black garden ant</name>
    <dbReference type="NCBI Taxonomy" id="67767"/>
    <lineage>
        <taxon>Eukaryota</taxon>
        <taxon>Metazoa</taxon>
        <taxon>Ecdysozoa</taxon>
        <taxon>Arthropoda</taxon>
        <taxon>Hexapoda</taxon>
        <taxon>Insecta</taxon>
        <taxon>Pterygota</taxon>
        <taxon>Neoptera</taxon>
        <taxon>Endopterygota</taxon>
        <taxon>Hymenoptera</taxon>
        <taxon>Apocrita</taxon>
        <taxon>Aculeata</taxon>
        <taxon>Formicoidea</taxon>
        <taxon>Formicidae</taxon>
        <taxon>Formicinae</taxon>
        <taxon>Lasius</taxon>
        <taxon>Lasius</taxon>
    </lineage>
</organism>
<dbReference type="PaxDb" id="67767-A0A0J7K011"/>
<feature type="compositionally biased region" description="Basic and acidic residues" evidence="1">
    <location>
        <begin position="74"/>
        <end position="93"/>
    </location>
</feature>
<keyword evidence="3" id="KW-1185">Reference proteome</keyword>
<dbReference type="AlphaFoldDB" id="A0A0J7K011"/>